<proteinExistence type="predicted"/>
<evidence type="ECO:0000313" key="1">
    <source>
        <dbReference type="EMBL" id="KIK05305.1"/>
    </source>
</evidence>
<keyword evidence="2" id="KW-1185">Reference proteome</keyword>
<organism evidence="1 2">
    <name type="scientific">Laccaria amethystina LaAM-08-1</name>
    <dbReference type="NCBI Taxonomy" id="1095629"/>
    <lineage>
        <taxon>Eukaryota</taxon>
        <taxon>Fungi</taxon>
        <taxon>Dikarya</taxon>
        <taxon>Basidiomycota</taxon>
        <taxon>Agaricomycotina</taxon>
        <taxon>Agaricomycetes</taxon>
        <taxon>Agaricomycetidae</taxon>
        <taxon>Agaricales</taxon>
        <taxon>Agaricineae</taxon>
        <taxon>Hydnangiaceae</taxon>
        <taxon>Laccaria</taxon>
    </lineage>
</organism>
<accession>A0A0C9WZQ4</accession>
<sequence>MGKAISPHFSIPIVPGTLLVHGRHDEEWGGLYYVMLIITHFPENCSRGLLFVSSRSCIQ</sequence>
<dbReference type="EMBL" id="KN838561">
    <property type="protein sequence ID" value="KIK05305.1"/>
    <property type="molecule type" value="Genomic_DNA"/>
</dbReference>
<reference evidence="1 2" key="1">
    <citation type="submission" date="2014-04" db="EMBL/GenBank/DDBJ databases">
        <authorList>
            <consortium name="DOE Joint Genome Institute"/>
            <person name="Kuo A."/>
            <person name="Kohler A."/>
            <person name="Nagy L.G."/>
            <person name="Floudas D."/>
            <person name="Copeland A."/>
            <person name="Barry K.W."/>
            <person name="Cichocki N."/>
            <person name="Veneault-Fourrey C."/>
            <person name="LaButti K."/>
            <person name="Lindquist E.A."/>
            <person name="Lipzen A."/>
            <person name="Lundell T."/>
            <person name="Morin E."/>
            <person name="Murat C."/>
            <person name="Sun H."/>
            <person name="Tunlid A."/>
            <person name="Henrissat B."/>
            <person name="Grigoriev I.V."/>
            <person name="Hibbett D.S."/>
            <person name="Martin F."/>
            <person name="Nordberg H.P."/>
            <person name="Cantor M.N."/>
            <person name="Hua S.X."/>
        </authorList>
    </citation>
    <scope>NUCLEOTIDE SEQUENCE [LARGE SCALE GENOMIC DNA]</scope>
    <source>
        <strain evidence="1 2">LaAM-08-1</strain>
    </source>
</reference>
<dbReference type="Proteomes" id="UP000054477">
    <property type="component" value="Unassembled WGS sequence"/>
</dbReference>
<evidence type="ECO:0000313" key="2">
    <source>
        <dbReference type="Proteomes" id="UP000054477"/>
    </source>
</evidence>
<dbReference type="HOGENOM" id="CLU_2961151_0_0_1"/>
<gene>
    <name evidence="1" type="ORF">K443DRAFT_675260</name>
</gene>
<protein>
    <submittedName>
        <fullName evidence="1">Uncharacterized protein</fullName>
    </submittedName>
</protein>
<dbReference type="AlphaFoldDB" id="A0A0C9WZQ4"/>
<reference evidence="2" key="2">
    <citation type="submission" date="2015-01" db="EMBL/GenBank/DDBJ databases">
        <title>Evolutionary Origins and Diversification of the Mycorrhizal Mutualists.</title>
        <authorList>
            <consortium name="DOE Joint Genome Institute"/>
            <consortium name="Mycorrhizal Genomics Consortium"/>
            <person name="Kohler A."/>
            <person name="Kuo A."/>
            <person name="Nagy L.G."/>
            <person name="Floudas D."/>
            <person name="Copeland A."/>
            <person name="Barry K.W."/>
            <person name="Cichocki N."/>
            <person name="Veneault-Fourrey C."/>
            <person name="LaButti K."/>
            <person name="Lindquist E.A."/>
            <person name="Lipzen A."/>
            <person name="Lundell T."/>
            <person name="Morin E."/>
            <person name="Murat C."/>
            <person name="Riley R."/>
            <person name="Ohm R."/>
            <person name="Sun H."/>
            <person name="Tunlid A."/>
            <person name="Henrissat B."/>
            <person name="Grigoriev I.V."/>
            <person name="Hibbett D.S."/>
            <person name="Martin F."/>
        </authorList>
    </citation>
    <scope>NUCLEOTIDE SEQUENCE [LARGE SCALE GENOMIC DNA]</scope>
    <source>
        <strain evidence="2">LaAM-08-1</strain>
    </source>
</reference>
<name>A0A0C9WZQ4_9AGAR</name>